<organism evidence="8 9">
    <name type="scientific">Malassezia caprae</name>
    <dbReference type="NCBI Taxonomy" id="1381934"/>
    <lineage>
        <taxon>Eukaryota</taxon>
        <taxon>Fungi</taxon>
        <taxon>Dikarya</taxon>
        <taxon>Basidiomycota</taxon>
        <taxon>Ustilaginomycotina</taxon>
        <taxon>Malasseziomycetes</taxon>
        <taxon>Malasseziales</taxon>
        <taxon>Malasseziaceae</taxon>
        <taxon>Malassezia</taxon>
    </lineage>
</organism>
<name>A0AAF0E7I3_9BASI</name>
<evidence type="ECO:0000256" key="1">
    <source>
        <dbReference type="ARBA" id="ARBA00004173"/>
    </source>
</evidence>
<dbReference type="EMBL" id="CP119912">
    <property type="protein sequence ID" value="WFD20503.1"/>
    <property type="molecule type" value="Genomic_DNA"/>
</dbReference>
<reference evidence="8" key="1">
    <citation type="submission" date="2023-03" db="EMBL/GenBank/DDBJ databases">
        <title>Mating type loci evolution in Malassezia.</title>
        <authorList>
            <person name="Coelho M.A."/>
        </authorList>
    </citation>
    <scope>NUCLEOTIDE SEQUENCE</scope>
    <source>
        <strain evidence="8">CBS 10434</strain>
    </source>
</reference>
<dbReference type="FunFam" id="1.10.10.140:FF:000001">
    <property type="entry name" value="Cytochrome c oxidase subunit 6B1"/>
    <property type="match status" value="1"/>
</dbReference>
<gene>
    <name evidence="8" type="primary">COX12</name>
    <name evidence="8" type="ORF">MCAP1_002749</name>
</gene>
<dbReference type="CDD" id="cd00926">
    <property type="entry name" value="Cyt_c_Oxidase_VIb"/>
    <property type="match status" value="1"/>
</dbReference>
<dbReference type="PROSITE" id="PS51808">
    <property type="entry name" value="CHCH"/>
    <property type="match status" value="1"/>
</dbReference>
<dbReference type="SUPFAM" id="SSF47694">
    <property type="entry name" value="Cytochrome c oxidase subunit h"/>
    <property type="match status" value="1"/>
</dbReference>
<keyword evidence="4" id="KW-0496">Mitochondrion</keyword>
<comment type="subcellular location">
    <subcellularLocation>
        <location evidence="1">Mitochondrion</location>
    </subcellularLocation>
</comment>
<evidence type="ECO:0000256" key="5">
    <source>
        <dbReference type="ARBA" id="ARBA00023157"/>
    </source>
</evidence>
<evidence type="ECO:0000313" key="8">
    <source>
        <dbReference type="EMBL" id="WFD20503.1"/>
    </source>
</evidence>
<dbReference type="GO" id="GO:0045277">
    <property type="term" value="C:respiratory chain complex IV"/>
    <property type="evidence" value="ECO:0007669"/>
    <property type="project" value="InterPro"/>
</dbReference>
<dbReference type="Gene3D" id="1.10.10.140">
    <property type="entry name" value="Cytochrome c oxidase, subunit VIb"/>
    <property type="match status" value="1"/>
</dbReference>
<evidence type="ECO:0000256" key="4">
    <source>
        <dbReference type="ARBA" id="ARBA00023128"/>
    </source>
</evidence>
<accession>A0AAF0E7I3</accession>
<evidence type="ECO:0000256" key="3">
    <source>
        <dbReference type="ARBA" id="ARBA00006425"/>
    </source>
</evidence>
<dbReference type="GO" id="GO:0005739">
    <property type="term" value="C:mitochondrion"/>
    <property type="evidence" value="ECO:0007669"/>
    <property type="project" value="UniProtKB-SubCell"/>
</dbReference>
<keyword evidence="5" id="KW-1015">Disulfide bond</keyword>
<comment type="similarity">
    <text evidence="3">Belongs to the cytochrome c oxidase subunit 6B family.</text>
</comment>
<dbReference type="InterPro" id="IPR048280">
    <property type="entry name" value="COX6B-like"/>
</dbReference>
<dbReference type="InterPro" id="IPR036549">
    <property type="entry name" value="CX6/COA6-like_sf"/>
</dbReference>
<keyword evidence="9" id="KW-1185">Reference proteome</keyword>
<evidence type="ECO:0000256" key="2">
    <source>
        <dbReference type="ARBA" id="ARBA00004673"/>
    </source>
</evidence>
<dbReference type="PANTHER" id="PTHR11387">
    <property type="entry name" value="CYTOCHROME C OXIDASE SUBUNIT 6B"/>
    <property type="match status" value="1"/>
</dbReference>
<comment type="pathway">
    <text evidence="2">Energy metabolism; oxidative phosphorylation.</text>
</comment>
<evidence type="ECO:0000256" key="7">
    <source>
        <dbReference type="ARBA" id="ARBA00082359"/>
    </source>
</evidence>
<evidence type="ECO:0000313" key="9">
    <source>
        <dbReference type="Proteomes" id="UP001220961"/>
    </source>
</evidence>
<protein>
    <recommendedName>
        <fullName evidence="6">Cytochrome c oxidase subunit 12, mitochondrial</fullName>
    </recommendedName>
    <alternativeName>
        <fullName evidence="7">Cytochrome c oxidase polypeptide VIb</fullName>
    </alternativeName>
</protein>
<sequence>MAEQLNLKTVEFDSRFPNQTRHCRFEANSGLVCWQNYVDYFRCVNSKGEEFEPCKQFYSAFHSLCPNEWLEKWDEQRENGAFPAKLEA</sequence>
<dbReference type="Proteomes" id="UP001220961">
    <property type="component" value="Chromosome 5"/>
</dbReference>
<dbReference type="InterPro" id="IPR003213">
    <property type="entry name" value="Cyt_c_oxidase_su6B"/>
</dbReference>
<dbReference type="AlphaFoldDB" id="A0AAF0E7I3"/>
<dbReference type="GO" id="GO:0006123">
    <property type="term" value="P:mitochondrial electron transport, cytochrome c to oxygen"/>
    <property type="evidence" value="ECO:0007669"/>
    <property type="project" value="UniProtKB-ARBA"/>
</dbReference>
<evidence type="ECO:0000256" key="6">
    <source>
        <dbReference type="ARBA" id="ARBA00074891"/>
    </source>
</evidence>
<dbReference type="Pfam" id="PF02297">
    <property type="entry name" value="COX6B"/>
    <property type="match status" value="1"/>
</dbReference>
<proteinExistence type="inferred from homology"/>